<reference evidence="2 3" key="1">
    <citation type="journal article" date="2024" name="Nat. Commun.">
        <title>Phylogenomics reveals the evolutionary origins of lichenization in chlorophyte algae.</title>
        <authorList>
            <person name="Puginier C."/>
            <person name="Libourel C."/>
            <person name="Otte J."/>
            <person name="Skaloud P."/>
            <person name="Haon M."/>
            <person name="Grisel S."/>
            <person name="Petersen M."/>
            <person name="Berrin J.G."/>
            <person name="Delaux P.M."/>
            <person name="Dal Grande F."/>
            <person name="Keller J."/>
        </authorList>
    </citation>
    <scope>NUCLEOTIDE SEQUENCE [LARGE SCALE GENOMIC DNA]</scope>
    <source>
        <strain evidence="2 3">SAG 2523</strain>
    </source>
</reference>
<dbReference type="PANTHER" id="PTHR43506">
    <property type="entry name" value="BIOTIN/LIPOATE A/B PROTEIN LIGASE FAMILY"/>
    <property type="match status" value="1"/>
</dbReference>
<dbReference type="InterPro" id="IPR053264">
    <property type="entry name" value="Lipoate-ligase_2_inactive"/>
</dbReference>
<dbReference type="PROSITE" id="PS51733">
    <property type="entry name" value="BPL_LPL_CATALYTIC"/>
    <property type="match status" value="1"/>
</dbReference>
<evidence type="ECO:0000313" key="2">
    <source>
        <dbReference type="EMBL" id="KAK9864529.1"/>
    </source>
</evidence>
<gene>
    <name evidence="2" type="ORF">WJX84_009146</name>
</gene>
<dbReference type="InterPro" id="IPR004143">
    <property type="entry name" value="BPL_LPL_catalytic"/>
</dbReference>
<protein>
    <recommendedName>
        <fullName evidence="1">BPL/LPL catalytic domain-containing protein</fullName>
    </recommendedName>
</protein>
<sequence>MVAVRLLRLAGVPILQQLHIEQALLRTDSQNWLVVNDGSSVPAIVMGISGKAEELVHIDKAIEAKVNVIKRFSGGGTVVVDENTVFSTLIMNAASLPHVECYPRPIMRWTESVLQPIFCPYGNFRLACHDYVFDENKFGGNAQAITKQRWLHHTSFLWDFEDKRMALLQHPARVPPYRKGREHLQFLLRLKDLMPLRSAFLRQLETAVARQGFELQEASMEEVAAILNKEHLQTTRIIDL</sequence>
<keyword evidence="3" id="KW-1185">Reference proteome</keyword>
<evidence type="ECO:0000259" key="1">
    <source>
        <dbReference type="PROSITE" id="PS51733"/>
    </source>
</evidence>
<name>A0AAW1T4R7_9CHLO</name>
<dbReference type="Pfam" id="PF21948">
    <property type="entry name" value="LplA-B_cat"/>
    <property type="match status" value="1"/>
</dbReference>
<evidence type="ECO:0000313" key="3">
    <source>
        <dbReference type="Proteomes" id="UP001485043"/>
    </source>
</evidence>
<accession>A0AAW1T4R7</accession>
<dbReference type="EMBL" id="JALJOV010000342">
    <property type="protein sequence ID" value="KAK9864529.1"/>
    <property type="molecule type" value="Genomic_DNA"/>
</dbReference>
<feature type="domain" description="BPL/LPL catalytic" evidence="1">
    <location>
        <begin position="25"/>
        <end position="212"/>
    </location>
</feature>
<organism evidence="2 3">
    <name type="scientific">Apatococcus fuscideae</name>
    <dbReference type="NCBI Taxonomy" id="2026836"/>
    <lineage>
        <taxon>Eukaryota</taxon>
        <taxon>Viridiplantae</taxon>
        <taxon>Chlorophyta</taxon>
        <taxon>core chlorophytes</taxon>
        <taxon>Trebouxiophyceae</taxon>
        <taxon>Chlorellales</taxon>
        <taxon>Chlorellaceae</taxon>
        <taxon>Apatococcus</taxon>
    </lineage>
</organism>
<proteinExistence type="predicted"/>
<dbReference type="AlphaFoldDB" id="A0AAW1T4R7"/>
<dbReference type="Gene3D" id="3.30.930.10">
    <property type="entry name" value="Bira Bifunctional Protein, Domain 2"/>
    <property type="match status" value="1"/>
</dbReference>
<comment type="caution">
    <text evidence="2">The sequence shown here is derived from an EMBL/GenBank/DDBJ whole genome shotgun (WGS) entry which is preliminary data.</text>
</comment>
<dbReference type="PANTHER" id="PTHR43506:SF1">
    <property type="entry name" value="BPL_LPL CATALYTIC DOMAIN-CONTAINING PROTEIN"/>
    <property type="match status" value="1"/>
</dbReference>
<dbReference type="SUPFAM" id="SSF55681">
    <property type="entry name" value="Class II aaRS and biotin synthetases"/>
    <property type="match status" value="1"/>
</dbReference>
<dbReference type="Proteomes" id="UP001485043">
    <property type="component" value="Unassembled WGS sequence"/>
</dbReference>
<dbReference type="InterPro" id="IPR045864">
    <property type="entry name" value="aa-tRNA-synth_II/BPL/LPL"/>
</dbReference>